<evidence type="ECO:0000313" key="2">
    <source>
        <dbReference type="Ensembl" id="ENSONIP00000052123.1"/>
    </source>
</evidence>
<dbReference type="InterPro" id="IPR000477">
    <property type="entry name" value="RT_dom"/>
</dbReference>
<dbReference type="PANTHER" id="PTHR47510:SF3">
    <property type="entry name" value="ENDO_EXONUCLEASE_PHOSPHATASE DOMAIN-CONTAINING PROTEIN"/>
    <property type="match status" value="1"/>
</dbReference>
<dbReference type="InterPro" id="IPR015095">
    <property type="entry name" value="AlkB_hom8_N"/>
</dbReference>
<dbReference type="Pfam" id="PF09004">
    <property type="entry name" value="ALKBH8_N"/>
    <property type="match status" value="1"/>
</dbReference>
<dbReference type="InParanoid" id="A0A669CUS3"/>
<reference evidence="2" key="2">
    <citation type="submission" date="2025-08" db="UniProtKB">
        <authorList>
            <consortium name="Ensembl"/>
        </authorList>
    </citation>
    <scope>IDENTIFICATION</scope>
</reference>
<dbReference type="PANTHER" id="PTHR47510">
    <property type="entry name" value="REVERSE TRANSCRIPTASE DOMAIN-CONTAINING PROTEIN"/>
    <property type="match status" value="1"/>
</dbReference>
<keyword evidence="3" id="KW-1185">Reference proteome</keyword>
<sequence length="983" mass="112610">MGRVATIKMMILPKINYLFLMIPNKPSQDWFRSLDSYISKFLWKDKPPRISLKTLQRTKDKGGLDLPNFQQYFLANRLQFISEWLKHTFLDEPWLDVEQALCNDLEISDLPFISSNIKRHECFKSVNISSSLTAWWEFLKITESSLIPCKRTPIWNNPDILQNNNMINFPEWSCKGIKYLEHILEGTEFIPFDRLVAQYGINKKRFLEYQQIKSIVKKKFYLSQAELQTPPSVVHFLTLKSPKLLSKIYRTLSKIDESISLPIAKWEADLSVSLDQNVWSQVCLKTFKLIKNPSLQLIQYKILHRVHYTGHRMFKMGFTSSNNCSHCQGNTPDNYIHALWFCPPVQKFWREICEDLSKCLKCKIPTSPLVCLLGKLDDVTTETNTVHMVFTALCIAKKTVLMNWKNKNNLNSSQYRNHLIDHIIRSGDGVQYSAARSELKRGIREAKAAYKRRIEDHFSTNSSRQVWQGVQHLTNYKPCNTTLTEGNAELAEELNHFFARFEVKGPEAAAAKTSDSSSSPSLIVQEYEVRRTLRAVNPRKAAGPDGVTAKVLKECADQLAGVFTKIFNTSLSQSCIPPCLKSATIVPLPKRTNISSLNDYRPVALTPVIMKCFEKLVRRHIMSCLPPNLDPLQFAYRANRSTEDAIATTLHTTISHLEVQGRYARLLFVDFSSAFNTILPDRLIVKLLEIGLPSTTCRWIRDFLSDRVQRVRVGPHLSSALSLNTGSPQGCVLSPLLYTLYTHDCVSTHPDNAVIKFADDTTVVGLISGGDETAYRAEVQRLSDWCVDNNLDLNTTKTKELVVDFRRRKSELQPVSINGECVERVSSFKFLGVHIDTDLQWSSNTSAVLKKAQQRLHFLRILRKMDLKKELLTVFYRCSIESVLTYCIGVWFSSCTTAHRKALQRVINMAQKIIGHPLPSLKDLYSTRCLKRARSILRDCTHPGHRVFKLLPSGRRFRLLRSRTNRLKDSFYNRAIALINANS</sequence>
<dbReference type="AlphaFoldDB" id="A0A669CUS3"/>
<dbReference type="SUPFAM" id="SSF56672">
    <property type="entry name" value="DNA/RNA polymerases"/>
    <property type="match status" value="1"/>
</dbReference>
<dbReference type="InterPro" id="IPR043502">
    <property type="entry name" value="DNA/RNA_pol_sf"/>
</dbReference>
<dbReference type="CDD" id="cd01650">
    <property type="entry name" value="RT_nLTR_like"/>
    <property type="match status" value="1"/>
</dbReference>
<dbReference type="Pfam" id="PF00078">
    <property type="entry name" value="RVT_1"/>
    <property type="match status" value="1"/>
</dbReference>
<reference evidence="2" key="3">
    <citation type="submission" date="2025-09" db="UniProtKB">
        <authorList>
            <consortium name="Ensembl"/>
        </authorList>
    </citation>
    <scope>IDENTIFICATION</scope>
</reference>
<accession>A0A669CUS3</accession>
<evidence type="ECO:0000259" key="1">
    <source>
        <dbReference type="PROSITE" id="PS50878"/>
    </source>
</evidence>
<dbReference type="GO" id="GO:0016706">
    <property type="term" value="F:2-oxoglutarate-dependent dioxygenase activity"/>
    <property type="evidence" value="ECO:0007669"/>
    <property type="project" value="InterPro"/>
</dbReference>
<dbReference type="GeneTree" id="ENSGT01120000271821"/>
<dbReference type="PROSITE" id="PS50878">
    <property type="entry name" value="RT_POL"/>
    <property type="match status" value="1"/>
</dbReference>
<dbReference type="GO" id="GO:0008168">
    <property type="term" value="F:methyltransferase activity"/>
    <property type="evidence" value="ECO:0007669"/>
    <property type="project" value="InterPro"/>
</dbReference>
<protein>
    <recommendedName>
        <fullName evidence="1">Reverse transcriptase domain-containing protein</fullName>
    </recommendedName>
</protein>
<organism evidence="2 3">
    <name type="scientific">Oreochromis niloticus</name>
    <name type="common">Nile tilapia</name>
    <name type="synonym">Tilapia nilotica</name>
    <dbReference type="NCBI Taxonomy" id="8128"/>
    <lineage>
        <taxon>Eukaryota</taxon>
        <taxon>Metazoa</taxon>
        <taxon>Chordata</taxon>
        <taxon>Craniata</taxon>
        <taxon>Vertebrata</taxon>
        <taxon>Euteleostomi</taxon>
        <taxon>Actinopterygii</taxon>
        <taxon>Neopterygii</taxon>
        <taxon>Teleostei</taxon>
        <taxon>Neoteleostei</taxon>
        <taxon>Acanthomorphata</taxon>
        <taxon>Ovalentaria</taxon>
        <taxon>Cichlomorphae</taxon>
        <taxon>Cichliformes</taxon>
        <taxon>Cichlidae</taxon>
        <taxon>African cichlids</taxon>
        <taxon>Pseudocrenilabrinae</taxon>
        <taxon>Oreochromini</taxon>
        <taxon>Oreochromis</taxon>
    </lineage>
</organism>
<feature type="domain" description="Reverse transcriptase" evidence="1">
    <location>
        <begin position="569"/>
        <end position="835"/>
    </location>
</feature>
<proteinExistence type="predicted"/>
<dbReference type="Proteomes" id="UP000005207">
    <property type="component" value="Linkage group LG3"/>
</dbReference>
<dbReference type="Ensembl" id="ENSONIT00000074971.1">
    <property type="protein sequence ID" value="ENSONIP00000052123.1"/>
    <property type="gene ID" value="ENSONIG00000030093.1"/>
</dbReference>
<reference evidence="3" key="1">
    <citation type="submission" date="2012-01" db="EMBL/GenBank/DDBJ databases">
        <title>The Genome Sequence of Oreochromis niloticus (Nile Tilapia).</title>
        <authorList>
            <consortium name="Broad Institute Genome Assembly Team"/>
            <consortium name="Broad Institute Sequencing Platform"/>
            <person name="Di Palma F."/>
            <person name="Johnson J."/>
            <person name="Lander E.S."/>
            <person name="Lindblad-Toh K."/>
        </authorList>
    </citation>
    <scope>NUCLEOTIDE SEQUENCE [LARGE SCALE GENOMIC DNA]</scope>
</reference>
<name>A0A669CUS3_ORENI</name>
<evidence type="ECO:0000313" key="3">
    <source>
        <dbReference type="Proteomes" id="UP000005207"/>
    </source>
</evidence>